<feature type="signal peptide" evidence="1">
    <location>
        <begin position="1"/>
        <end position="28"/>
    </location>
</feature>
<feature type="chain" id="PRO_5006057970" description="DUF3108 domain-containing protein" evidence="1">
    <location>
        <begin position="29"/>
        <end position="262"/>
    </location>
</feature>
<keyword evidence="1" id="KW-0732">Signal</keyword>
<organism evidence="2">
    <name type="scientific">Aureimonas frigidaquae</name>
    <dbReference type="NCBI Taxonomy" id="424757"/>
    <lineage>
        <taxon>Bacteria</taxon>
        <taxon>Pseudomonadati</taxon>
        <taxon>Pseudomonadota</taxon>
        <taxon>Alphaproteobacteria</taxon>
        <taxon>Hyphomicrobiales</taxon>
        <taxon>Aurantimonadaceae</taxon>
        <taxon>Aureimonas</taxon>
    </lineage>
</organism>
<dbReference type="OrthoDB" id="7630100at2"/>
<evidence type="ECO:0000256" key="1">
    <source>
        <dbReference type="SAM" id="SignalP"/>
    </source>
</evidence>
<dbReference type="Pfam" id="PF11306">
    <property type="entry name" value="DUF3108"/>
    <property type="match status" value="1"/>
</dbReference>
<dbReference type="AlphaFoldDB" id="A0A0P0Z167"/>
<proteinExistence type="predicted"/>
<protein>
    <recommendedName>
        <fullName evidence="3">DUF3108 domain-containing protein</fullName>
    </recommendedName>
</protein>
<reference evidence="2" key="1">
    <citation type="journal article" date="2015" name="Proc. Natl. Acad. Sci. U.S.A.">
        <title>Bacterial clade with the ribosomal RNA operon on a small plasmid rather than the chromosome.</title>
        <authorList>
            <person name="Anda M."/>
            <person name="Ohtsubo Y."/>
            <person name="Okubo T."/>
            <person name="Sugawara M."/>
            <person name="Nagata Y."/>
            <person name="Tsuda M."/>
            <person name="Minamisawa K."/>
            <person name="Mitsui H."/>
        </authorList>
    </citation>
    <scope>NUCLEOTIDE SEQUENCE</scope>
    <source>
        <strain evidence="2">JCM 14755</strain>
    </source>
</reference>
<evidence type="ECO:0008006" key="3">
    <source>
        <dbReference type="Google" id="ProtNLM"/>
    </source>
</evidence>
<accession>A0A0P0Z167</accession>
<dbReference type="RefSeq" id="WP_062226780.1">
    <property type="nucleotide sequence ID" value="NZ_BBWR01000003.1"/>
</dbReference>
<dbReference type="EMBL" id="LC066375">
    <property type="protein sequence ID" value="BAT27765.1"/>
    <property type="molecule type" value="Genomic_DNA"/>
</dbReference>
<dbReference type="InterPro" id="IPR021457">
    <property type="entry name" value="DUF3108"/>
</dbReference>
<evidence type="ECO:0000313" key="2">
    <source>
        <dbReference type="EMBL" id="BAT27765.1"/>
    </source>
</evidence>
<name>A0A0P0Z167_9HYPH</name>
<sequence length="262" mass="27885">MLARRIYRLAPLALLAAIAWLAPAPARADTLETRYSISIFGVPLGKADFTTELGPTSYAVSGTLRSAGLGALVSSTQGKTSSAGMIRGSRVLPNRYALAYTSDGKSWASDVRLRGGQVVDTTVSPPARTTHPDDYIPVTNAQLRSVVDPLSGMMIKSRPDRVCNRTLPVFDGWSRLNLKLSPGGTAAFSADGFSGSAIVCDVRIDPVGGYRTSSSGVQYLRRQVIKIWFAPIGDTGLYAPVHVRIPTKIGPLTLTATTFAKS</sequence>